<keyword evidence="1" id="KW-1133">Transmembrane helix</keyword>
<name>A0A109UGP3_9FIRM</name>
<reference evidence="2 3" key="1">
    <citation type="submission" date="2015-10" db="EMBL/GenBank/DDBJ databases">
        <title>Erysipelothrix larvae sp. LV19 isolated from the larval gut of the rhinoceros beetle, Trypoxylus dichotomus.</title>
        <authorList>
            <person name="Lim S."/>
            <person name="Kim B.-C."/>
        </authorList>
    </citation>
    <scope>NUCLEOTIDE SEQUENCE [LARGE SCALE GENOMIC DNA]</scope>
    <source>
        <strain evidence="2 3">LV19</strain>
    </source>
</reference>
<accession>A0A109UGP3</accession>
<dbReference type="KEGG" id="erl:AOC36_03250"/>
<dbReference type="OrthoDB" id="5690292at2"/>
<keyword evidence="1" id="KW-0812">Transmembrane</keyword>
<proteinExistence type="predicted"/>
<organism evidence="2 3">
    <name type="scientific">Erysipelothrix larvae</name>
    <dbReference type="NCBI Taxonomy" id="1514105"/>
    <lineage>
        <taxon>Bacteria</taxon>
        <taxon>Bacillati</taxon>
        <taxon>Bacillota</taxon>
        <taxon>Erysipelotrichia</taxon>
        <taxon>Erysipelotrichales</taxon>
        <taxon>Erysipelotrichaceae</taxon>
        <taxon>Erysipelothrix</taxon>
    </lineage>
</organism>
<dbReference type="Proteomes" id="UP000063781">
    <property type="component" value="Chromosome"/>
</dbReference>
<keyword evidence="1" id="KW-0472">Membrane</keyword>
<sequence length="132" mass="15121">MKLKKIFYVVVSALFLVFGLIGIVVPGLPTTPLLLVSVFCAAHGSTRFHQWMIRQTWYKNHVESYVESRAMTRKSKAIILATASTMIGVAMIFVGYWQIKVMLMILVVLKYVYFLKYIETIEPTVQKEGKLE</sequence>
<keyword evidence="3" id="KW-1185">Reference proteome</keyword>
<dbReference type="AlphaFoldDB" id="A0A109UGP3"/>
<dbReference type="Pfam" id="PF04304">
    <property type="entry name" value="DUF454"/>
    <property type="match status" value="1"/>
</dbReference>
<dbReference type="InterPro" id="IPR007401">
    <property type="entry name" value="DUF454"/>
</dbReference>
<dbReference type="PIRSF" id="PIRSF016789">
    <property type="entry name" value="DUF454"/>
    <property type="match status" value="1"/>
</dbReference>
<protein>
    <recommendedName>
        <fullName evidence="4">DUF454 domain-containing protein</fullName>
    </recommendedName>
</protein>
<dbReference type="PANTHER" id="PTHR35813">
    <property type="entry name" value="INNER MEMBRANE PROTEIN YBAN"/>
    <property type="match status" value="1"/>
</dbReference>
<dbReference type="STRING" id="1514105.AOC36_03250"/>
<dbReference type="GO" id="GO:0005886">
    <property type="term" value="C:plasma membrane"/>
    <property type="evidence" value="ECO:0007669"/>
    <property type="project" value="TreeGrafter"/>
</dbReference>
<evidence type="ECO:0000313" key="3">
    <source>
        <dbReference type="Proteomes" id="UP000063781"/>
    </source>
</evidence>
<evidence type="ECO:0008006" key="4">
    <source>
        <dbReference type="Google" id="ProtNLM"/>
    </source>
</evidence>
<dbReference type="PANTHER" id="PTHR35813:SF1">
    <property type="entry name" value="INNER MEMBRANE PROTEIN YBAN"/>
    <property type="match status" value="1"/>
</dbReference>
<dbReference type="EMBL" id="CP013213">
    <property type="protein sequence ID" value="AMC93032.1"/>
    <property type="molecule type" value="Genomic_DNA"/>
</dbReference>
<gene>
    <name evidence="2" type="ORF">AOC36_03250</name>
</gene>
<feature type="transmembrane region" description="Helical" evidence="1">
    <location>
        <begin position="77"/>
        <end position="95"/>
    </location>
</feature>
<evidence type="ECO:0000256" key="1">
    <source>
        <dbReference type="SAM" id="Phobius"/>
    </source>
</evidence>
<evidence type="ECO:0000313" key="2">
    <source>
        <dbReference type="EMBL" id="AMC93032.1"/>
    </source>
</evidence>
<dbReference type="RefSeq" id="WP_067631429.1">
    <property type="nucleotide sequence ID" value="NZ_CP013213.1"/>
</dbReference>
<feature type="transmembrane region" description="Helical" evidence="1">
    <location>
        <begin position="7"/>
        <end position="25"/>
    </location>
</feature>